<sequence>MIVCPRCGLPEWEALPPPHTYRYKGPENTVVIARCRNCGIVFYIFRTSLETFTVEIERAERKHGAIPHIDLGEKQEES</sequence>
<name>A0A7L4P7Y5_9CREN</name>
<keyword evidence="2" id="KW-1185">Reference proteome</keyword>
<reference evidence="1 2" key="1">
    <citation type="journal article" date="2020" name="Nat. Commun.">
        <title>The structures of two archaeal type IV pili illuminate evolutionary relationships.</title>
        <authorList>
            <person name="Wang F."/>
            <person name="Baquero D.P."/>
            <person name="Su Z."/>
            <person name="Beltran L.C."/>
            <person name="Prangishvili D."/>
            <person name="Krupovic M."/>
            <person name="Egelman E.H."/>
        </authorList>
    </citation>
    <scope>NUCLEOTIDE SEQUENCE [LARGE SCALE GENOMIC DNA]</scope>
    <source>
        <strain evidence="1 2">2GA</strain>
    </source>
</reference>
<gene>
    <name evidence="1" type="ORF">HC235_04105</name>
</gene>
<dbReference type="GeneID" id="5055641"/>
<dbReference type="RefSeq" id="WP_011901038.1">
    <property type="nucleotide sequence ID" value="NZ_JAAVJF010000002.1"/>
</dbReference>
<accession>A0A7L4P7Y5</accession>
<evidence type="ECO:0000313" key="1">
    <source>
        <dbReference type="EMBL" id="NYR15145.1"/>
    </source>
</evidence>
<dbReference type="Proteomes" id="UP000554766">
    <property type="component" value="Unassembled WGS sequence"/>
</dbReference>
<organism evidence="1 2">
    <name type="scientific">Pyrobaculum arsenaticum</name>
    <dbReference type="NCBI Taxonomy" id="121277"/>
    <lineage>
        <taxon>Archaea</taxon>
        <taxon>Thermoproteota</taxon>
        <taxon>Thermoprotei</taxon>
        <taxon>Thermoproteales</taxon>
        <taxon>Thermoproteaceae</taxon>
        <taxon>Pyrobaculum</taxon>
    </lineage>
</organism>
<protein>
    <submittedName>
        <fullName evidence="1">Uncharacterized protein</fullName>
    </submittedName>
</protein>
<proteinExistence type="predicted"/>
<dbReference type="AlphaFoldDB" id="A0A7L4P7Y5"/>
<dbReference type="OMA" id="RHKGPEN"/>
<comment type="caution">
    <text evidence="1">The sequence shown here is derived from an EMBL/GenBank/DDBJ whole genome shotgun (WGS) entry which is preliminary data.</text>
</comment>
<dbReference type="EMBL" id="JAAVJF010000002">
    <property type="protein sequence ID" value="NYR15145.1"/>
    <property type="molecule type" value="Genomic_DNA"/>
</dbReference>
<evidence type="ECO:0000313" key="2">
    <source>
        <dbReference type="Proteomes" id="UP000554766"/>
    </source>
</evidence>